<accession>X0THP7</accession>
<dbReference type="Gene3D" id="3.30.420.340">
    <property type="entry name" value="UvrC, RNAse H endonuclease domain"/>
    <property type="match status" value="1"/>
</dbReference>
<dbReference type="InterPro" id="IPR038476">
    <property type="entry name" value="UvrC_RNase_H_dom_sf"/>
</dbReference>
<dbReference type="GO" id="GO:0006974">
    <property type="term" value="P:DNA damage response"/>
    <property type="evidence" value="ECO:0007669"/>
    <property type="project" value="TreeGrafter"/>
</dbReference>
<comment type="caution">
    <text evidence="2">The sequence shown here is derived from an EMBL/GenBank/DDBJ whole genome shotgun (WGS) entry which is preliminary data.</text>
</comment>
<reference evidence="2" key="1">
    <citation type="journal article" date="2014" name="Front. Microbiol.">
        <title>High frequency of phylogenetically diverse reductive dehalogenase-homologous genes in deep subseafloor sedimentary metagenomes.</title>
        <authorList>
            <person name="Kawai M."/>
            <person name="Futagami T."/>
            <person name="Toyoda A."/>
            <person name="Takaki Y."/>
            <person name="Nishi S."/>
            <person name="Hori S."/>
            <person name="Arai W."/>
            <person name="Tsubouchi T."/>
            <person name="Morono Y."/>
            <person name="Uchiyama I."/>
            <person name="Ito T."/>
            <person name="Fujiyama A."/>
            <person name="Inagaki F."/>
            <person name="Takami H."/>
        </authorList>
    </citation>
    <scope>NUCLEOTIDE SEQUENCE</scope>
    <source>
        <strain evidence="2">Expedition CK06-06</strain>
    </source>
</reference>
<sequence>MRCADDYAMMQDMLRRRFKRGLSGEGNWALMPDLILIDGGKGHLNAALEVTRELRLDSIPVASLAKEHEEVFVSGRPDPIVMSADSSALHILQRARDEAHRFAVTYHRKLRLKQGTASLLDVVPGIGPKRKTALLRRFGSVRGIKDASEVELSQVAGVTLALARKLKQYL</sequence>
<dbReference type="InterPro" id="IPR050066">
    <property type="entry name" value="UvrABC_protein_C"/>
</dbReference>
<organism evidence="2">
    <name type="scientific">marine sediment metagenome</name>
    <dbReference type="NCBI Taxonomy" id="412755"/>
    <lineage>
        <taxon>unclassified sequences</taxon>
        <taxon>metagenomes</taxon>
        <taxon>ecological metagenomes</taxon>
    </lineage>
</organism>
<dbReference type="PANTHER" id="PTHR30562">
    <property type="entry name" value="UVRC/OXIDOREDUCTASE"/>
    <property type="match status" value="1"/>
</dbReference>
<proteinExistence type="predicted"/>
<protein>
    <recommendedName>
        <fullName evidence="1">UvrC family homology region profile domain-containing protein</fullName>
    </recommendedName>
</protein>
<dbReference type="Pfam" id="PF14520">
    <property type="entry name" value="HHH_5"/>
    <property type="match status" value="1"/>
</dbReference>
<dbReference type="GO" id="GO:0009380">
    <property type="term" value="C:excinuclease repair complex"/>
    <property type="evidence" value="ECO:0007669"/>
    <property type="project" value="TreeGrafter"/>
</dbReference>
<evidence type="ECO:0000313" key="2">
    <source>
        <dbReference type="EMBL" id="GAF93053.1"/>
    </source>
</evidence>
<dbReference type="PANTHER" id="PTHR30562:SF1">
    <property type="entry name" value="UVRABC SYSTEM PROTEIN C"/>
    <property type="match status" value="1"/>
</dbReference>
<dbReference type="Gene3D" id="1.10.150.20">
    <property type="entry name" value="5' to 3' exonuclease, C-terminal subdomain"/>
    <property type="match status" value="1"/>
</dbReference>
<dbReference type="Pfam" id="PF08459">
    <property type="entry name" value="UvrC_RNaseH_dom"/>
    <property type="match status" value="1"/>
</dbReference>
<name>X0THP7_9ZZZZ</name>
<dbReference type="AlphaFoldDB" id="X0THP7"/>
<dbReference type="InterPro" id="IPR001162">
    <property type="entry name" value="UvrC_RNase_H_dom"/>
</dbReference>
<dbReference type="SUPFAM" id="SSF47781">
    <property type="entry name" value="RuvA domain 2-like"/>
    <property type="match status" value="1"/>
</dbReference>
<feature type="domain" description="UvrC family homology region profile" evidence="1">
    <location>
        <begin position="5"/>
        <end position="50"/>
    </location>
</feature>
<dbReference type="EMBL" id="BARS01011724">
    <property type="protein sequence ID" value="GAF93053.1"/>
    <property type="molecule type" value="Genomic_DNA"/>
</dbReference>
<dbReference type="InterPro" id="IPR010994">
    <property type="entry name" value="RuvA_2-like"/>
</dbReference>
<dbReference type="PROSITE" id="PS50165">
    <property type="entry name" value="UVRC"/>
    <property type="match status" value="1"/>
</dbReference>
<evidence type="ECO:0000259" key="1">
    <source>
        <dbReference type="PROSITE" id="PS50165"/>
    </source>
</evidence>
<gene>
    <name evidence="2" type="ORF">S01H1_21212</name>
</gene>
<dbReference type="GO" id="GO:0009381">
    <property type="term" value="F:excinuclease ABC activity"/>
    <property type="evidence" value="ECO:0007669"/>
    <property type="project" value="InterPro"/>
</dbReference>